<protein>
    <recommendedName>
        <fullName evidence="3">Phage capsid protein</fullName>
    </recommendedName>
</protein>
<evidence type="ECO:0000313" key="1">
    <source>
        <dbReference type="EMBL" id="ODN40975.1"/>
    </source>
</evidence>
<dbReference type="RefSeq" id="WP_069314598.1">
    <property type="nucleotide sequence ID" value="NZ_MDTU01000010.1"/>
</dbReference>
<keyword evidence="2" id="KW-1185">Reference proteome</keyword>
<comment type="caution">
    <text evidence="1">The sequence shown here is derived from an EMBL/GenBank/DDBJ whole genome shotgun (WGS) entry which is preliminary data.</text>
</comment>
<evidence type="ECO:0008006" key="3">
    <source>
        <dbReference type="Google" id="ProtNLM"/>
    </source>
</evidence>
<sequence length="338" mass="37811">MKTVASDRHFNTILTSASVCAINRNQKYVYGNVSPILPVNNLSDNYASYDLDSWYRSQMQKRAPGTSAAQADFSVNFDSTYQCAQYALLVRIPDEVRRNADSIFKIDKDYTDFLTMQMMLFKEKMAANTYFKSGVWGTEYNGVAEKPGENQFIQFNLADSKPIEFFSQVLDDMEEKTGGFRPNSITFPRRVFTAIKNNPEIADRIKYGTSTKAGAAYVTPEAIAALLEVDEVKVMSATENIKAESGNKKTDAELKFINDDAVLIQYKANPATNVAMATACRTFQWTGLAGAKKGHRVLKYRDENTKRSDIIEIESCFVNEVTCKDMGVLLTNCLSKAA</sequence>
<accession>A0ABX3A0I7</accession>
<reference evidence="1 2" key="1">
    <citation type="submission" date="2016-08" db="EMBL/GenBank/DDBJ databases">
        <title>Draft genome sequence of Candidatus Piscirickettsia litoralis, from seawater.</title>
        <authorList>
            <person name="Wan X."/>
            <person name="Lee A.J."/>
            <person name="Hou S."/>
            <person name="Donachie S.P."/>
        </authorList>
    </citation>
    <scope>NUCLEOTIDE SEQUENCE [LARGE SCALE GENOMIC DNA]</scope>
    <source>
        <strain evidence="1 2">Y2</strain>
    </source>
</reference>
<proteinExistence type="predicted"/>
<dbReference type="InterPro" id="IPR053738">
    <property type="entry name" value="Lambda_capsid_assembly"/>
</dbReference>
<dbReference type="Proteomes" id="UP000094329">
    <property type="component" value="Unassembled WGS sequence"/>
</dbReference>
<name>A0ABX3A0I7_9GAMM</name>
<organism evidence="1 2">
    <name type="scientific">Piscirickettsia litoralis</name>
    <dbReference type="NCBI Taxonomy" id="1891921"/>
    <lineage>
        <taxon>Bacteria</taxon>
        <taxon>Pseudomonadati</taxon>
        <taxon>Pseudomonadota</taxon>
        <taxon>Gammaproteobacteria</taxon>
        <taxon>Thiotrichales</taxon>
        <taxon>Piscirickettsiaceae</taxon>
        <taxon>Piscirickettsia</taxon>
    </lineage>
</organism>
<dbReference type="Gene3D" id="3.90.1690.10">
    <property type="entry name" value="phage-related protein like domain"/>
    <property type="match status" value="1"/>
</dbReference>
<gene>
    <name evidence="1" type="ORF">BGC07_18855</name>
</gene>
<evidence type="ECO:0000313" key="2">
    <source>
        <dbReference type="Proteomes" id="UP000094329"/>
    </source>
</evidence>
<dbReference type="EMBL" id="MDTU01000010">
    <property type="protein sequence ID" value="ODN40975.1"/>
    <property type="molecule type" value="Genomic_DNA"/>
</dbReference>